<dbReference type="PANTHER" id="PTHR10953:SF3">
    <property type="entry name" value="UBIQUITIN-LIKE MODIFIER-ACTIVATING ENZYME ATG7"/>
    <property type="match status" value="1"/>
</dbReference>
<dbReference type="Proteomes" id="UP000243876">
    <property type="component" value="Unassembled WGS sequence"/>
</dbReference>
<dbReference type="Pfam" id="PF00899">
    <property type="entry name" value="ThiF"/>
    <property type="match status" value="1"/>
</dbReference>
<comment type="subcellular location">
    <subcellularLocation>
        <location evidence="7">Cytoplasm</location>
    </subcellularLocation>
    <subcellularLocation>
        <location evidence="7">Preautophagosomal structure</location>
    </subcellularLocation>
</comment>
<dbReference type="GO" id="GO:0000407">
    <property type="term" value="C:phagophore assembly site"/>
    <property type="evidence" value="ECO:0007669"/>
    <property type="project" value="UniProtKB-SubCell"/>
</dbReference>
<dbReference type="InterPro" id="IPR042522">
    <property type="entry name" value="Atg7_N_1"/>
</dbReference>
<evidence type="ECO:0000256" key="6">
    <source>
        <dbReference type="PIRSR" id="PIRSR606285-1"/>
    </source>
</evidence>
<feature type="domain" description="Ubiquitin-like modifier-activating enzyme Atg7 N-terminal" evidence="9">
    <location>
        <begin position="11"/>
        <end position="315"/>
    </location>
</feature>
<dbReference type="GO" id="GO:0000045">
    <property type="term" value="P:autophagosome assembly"/>
    <property type="evidence" value="ECO:0007669"/>
    <property type="project" value="TreeGrafter"/>
</dbReference>
<sequence>MATERTGAGPLQFLPLSTAISPSFWHQLTHLKLHHLKLSDAPVPISGWYTRGKQVKDRMTGEAVSISGGLELNEASFDEETKVGQLGLERIRLHGILRNFNTIEDFKNCDKAKLLEEAGETIWQQSMSPSTSAVTLESLNPFLLITFADLKKYRYYYWCGFPALVQKPGWELASGWTEIEPLSNTPSNGISLARPTSATSGELVYAPLSDCASFWANVSPADRTVVFSDPSSHATAPGWPLRNALLYLSLSPAQPSRLVTSLRLIALREGSALSAVVKLKEGEAAEPGKKPATVGWEKNEKGKLGPRMADLGPLMDPVRLADQAVDLNLQLMRWRIMPSLDLDKVKQTRCLLLGAGTLGCYVSRTLLAWGVRKITLIDSSTVSFSNPVRQPLFEFEDSLHGGKPKAQAAAAALKKIYPGVDANGFTLSIPMPGHPIPPPLVDKVRADLEELEKLIDEHDVVYLLMDSRESRWLPTVIGAAKGKHNSTQLVMNVALGFDTYLVMRHGVPSRGSEEASPAEVTPGSPYRGKLGCYYCNDIVAPMDSLTDRTLDQMCTVTRPGIASIASSTAVELMVSVLQHPKGYVPFPLSRLFPNSPFHAPIHRSALAPSDIPLAAALSSGAPTSAVNAETDESTSSPLGIVPHQIRGFLAQFHNLKITGQAYERCTGCSNAVRPLPNLSSGLPLSSLLPSHRSRTELINPASIREAYKTDAFDLVHKACEDAKYLERLTGLDKLEEETEKLLAEGLDWDDEEDEGEM</sequence>
<dbReference type="InterPro" id="IPR032197">
    <property type="entry name" value="Atg7_N"/>
</dbReference>
<evidence type="ECO:0000259" key="8">
    <source>
        <dbReference type="Pfam" id="PF00899"/>
    </source>
</evidence>
<evidence type="ECO:0000256" key="1">
    <source>
        <dbReference type="ARBA" id="ARBA00010931"/>
    </source>
</evidence>
<evidence type="ECO:0000256" key="3">
    <source>
        <dbReference type="ARBA" id="ARBA00022448"/>
    </source>
</evidence>
<keyword evidence="7" id="KW-0963">Cytoplasm</keyword>
<dbReference type="OrthoDB" id="338614at2759"/>
<evidence type="ECO:0000256" key="5">
    <source>
        <dbReference type="ARBA" id="ARBA00023006"/>
    </source>
</evidence>
<dbReference type="Gene3D" id="3.40.140.70">
    <property type="entry name" value="Ubiquitin-like modifier-activating enzyme ATG7 N-terminal domain"/>
    <property type="match status" value="1"/>
</dbReference>
<dbReference type="SUPFAM" id="SSF69572">
    <property type="entry name" value="Activating enzymes of the ubiquitin-like proteins"/>
    <property type="match status" value="1"/>
</dbReference>
<gene>
    <name evidence="10" type="primary">SPOSA6832_02209</name>
</gene>
<proteinExistence type="inferred from homology"/>
<dbReference type="GO" id="GO:0000422">
    <property type="term" value="P:autophagy of mitochondrion"/>
    <property type="evidence" value="ECO:0007669"/>
    <property type="project" value="TreeGrafter"/>
</dbReference>
<reference evidence="11" key="1">
    <citation type="submission" date="2015-02" db="EMBL/GenBank/DDBJ databases">
        <authorList>
            <person name="Gon?alves P."/>
        </authorList>
    </citation>
    <scope>NUCLEOTIDE SEQUENCE [LARGE SCALE GENOMIC DNA]</scope>
</reference>
<evidence type="ECO:0000256" key="4">
    <source>
        <dbReference type="ARBA" id="ARBA00022927"/>
    </source>
</evidence>
<evidence type="ECO:0000313" key="11">
    <source>
        <dbReference type="Proteomes" id="UP000243876"/>
    </source>
</evidence>
<dbReference type="AlphaFoldDB" id="A0A0D6EKN6"/>
<dbReference type="GO" id="GO:0019779">
    <property type="term" value="F:Atg8 activating enzyme activity"/>
    <property type="evidence" value="ECO:0007669"/>
    <property type="project" value="TreeGrafter"/>
</dbReference>
<dbReference type="GO" id="GO:0015031">
    <property type="term" value="P:protein transport"/>
    <property type="evidence" value="ECO:0007669"/>
    <property type="project" value="UniProtKB-UniRule"/>
</dbReference>
<protein>
    <recommendedName>
        <fullName evidence="2 7">Ubiquitin-like modifier-activating enzyme ATG7</fullName>
    </recommendedName>
    <alternativeName>
        <fullName evidence="7">Autophagy-related protein 7</fullName>
    </alternativeName>
</protein>
<evidence type="ECO:0000313" key="10">
    <source>
        <dbReference type="EMBL" id="CEQ40587.1"/>
    </source>
</evidence>
<dbReference type="InterPro" id="IPR006285">
    <property type="entry name" value="Atg7"/>
</dbReference>
<keyword evidence="7" id="KW-0833">Ubl conjugation pathway</keyword>
<name>A0A0D6EKN6_SPOSA</name>
<dbReference type="Pfam" id="PF16420">
    <property type="entry name" value="ATG7_N"/>
    <property type="match status" value="1"/>
</dbReference>
<evidence type="ECO:0000256" key="2">
    <source>
        <dbReference type="ARBA" id="ARBA00017647"/>
    </source>
</evidence>
<dbReference type="FunFam" id="3.40.140.70:FF:000001">
    <property type="entry name" value="Ubiquitin-like modifier-activating enzyme atg7"/>
    <property type="match status" value="1"/>
</dbReference>
<evidence type="ECO:0000256" key="7">
    <source>
        <dbReference type="RuleBase" id="RU366022"/>
    </source>
</evidence>
<organism evidence="10 11">
    <name type="scientific">Sporidiobolus salmonicolor</name>
    <name type="common">Yeast-like fungus</name>
    <name type="synonym">Sporobolomyces salmonicolor</name>
    <dbReference type="NCBI Taxonomy" id="5005"/>
    <lineage>
        <taxon>Eukaryota</taxon>
        <taxon>Fungi</taxon>
        <taxon>Dikarya</taxon>
        <taxon>Basidiomycota</taxon>
        <taxon>Pucciniomycotina</taxon>
        <taxon>Microbotryomycetes</taxon>
        <taxon>Sporidiobolales</taxon>
        <taxon>Sporidiobolaceae</taxon>
        <taxon>Sporobolomyces</taxon>
    </lineage>
</organism>
<keyword evidence="5 7" id="KW-0072">Autophagy</keyword>
<accession>A0A0D6EKN6</accession>
<dbReference type="InterPro" id="IPR000594">
    <property type="entry name" value="ThiF_NAD_FAD-bd"/>
</dbReference>
<dbReference type="PANTHER" id="PTHR10953">
    <property type="entry name" value="UBIQUITIN-ACTIVATING ENZYME E1"/>
    <property type="match status" value="1"/>
</dbReference>
<dbReference type="GO" id="GO:0032446">
    <property type="term" value="P:protein modification by small protein conjugation"/>
    <property type="evidence" value="ECO:0007669"/>
    <property type="project" value="TreeGrafter"/>
</dbReference>
<dbReference type="InterPro" id="IPR045886">
    <property type="entry name" value="ThiF/MoeB/HesA"/>
</dbReference>
<dbReference type="FunFam" id="3.40.50.720:FF:000243">
    <property type="entry name" value="Ubiquitin-like modifier-activating enzyme ATG7"/>
    <property type="match status" value="1"/>
</dbReference>
<dbReference type="NCBIfam" id="TIGR01381">
    <property type="entry name" value="E1_like_apg7"/>
    <property type="match status" value="1"/>
</dbReference>
<feature type="active site" description="Glycyl thioester intermediate" evidence="6">
    <location>
        <position position="554"/>
    </location>
</feature>
<dbReference type="EMBL" id="CENE01000007">
    <property type="protein sequence ID" value="CEQ40587.1"/>
    <property type="molecule type" value="Genomic_DNA"/>
</dbReference>
<feature type="domain" description="THIF-type NAD/FAD binding fold" evidence="8">
    <location>
        <begin position="330"/>
        <end position="582"/>
    </location>
</feature>
<dbReference type="Gene3D" id="3.40.50.720">
    <property type="entry name" value="NAD(P)-binding Rossmann-like Domain"/>
    <property type="match status" value="1"/>
</dbReference>
<dbReference type="GO" id="GO:0019778">
    <property type="term" value="F:Atg12 activating enzyme activity"/>
    <property type="evidence" value="ECO:0007669"/>
    <property type="project" value="TreeGrafter"/>
</dbReference>
<evidence type="ECO:0000259" key="9">
    <source>
        <dbReference type="Pfam" id="PF16420"/>
    </source>
</evidence>
<keyword evidence="11" id="KW-1185">Reference proteome</keyword>
<dbReference type="GO" id="GO:0006995">
    <property type="term" value="P:cellular response to nitrogen starvation"/>
    <property type="evidence" value="ECO:0007669"/>
    <property type="project" value="TreeGrafter"/>
</dbReference>
<comment type="function">
    <text evidence="7">E1-like activating enzyme involved in the 2 ubiquitin-like systems required for cytoplasm to vacuole transport (Cvt) and autophagy. Activates ATG12 for its conjugation with ATG5 and ATG8 for its conjugation with phosphatidylethanolamine. Both systems are needed for the ATG8 association to Cvt vesicles and autophagosomes membranes. Autophagy is essential for maintenance of amino acid levels and protein synthesis under nitrogen starvation. Required for selective autophagic degradation of the nucleus (nucleophagy) as well as for mitophagy which contributes to regulate mitochondrial quantity and quality by eliminating the mitochondria to a basal level to fulfill cellular energy requirements and preventing excess ROS production.</text>
</comment>
<dbReference type="Gene3D" id="3.40.140.100">
    <property type="entry name" value="Ubiquitin-like modifier-activating enzyme ATG7 C-terminal domain"/>
    <property type="match status" value="1"/>
</dbReference>
<keyword evidence="3 7" id="KW-0813">Transport</keyword>
<dbReference type="InterPro" id="IPR042523">
    <property type="entry name" value="Atg7_N_2"/>
</dbReference>
<dbReference type="InterPro" id="IPR035985">
    <property type="entry name" value="Ubiquitin-activating_enz"/>
</dbReference>
<dbReference type="GO" id="GO:0034727">
    <property type="term" value="P:piecemeal microautophagy of the nucleus"/>
    <property type="evidence" value="ECO:0007669"/>
    <property type="project" value="TreeGrafter"/>
</dbReference>
<comment type="similarity">
    <text evidence="1 7">Belongs to the ATG7 family.</text>
</comment>
<comment type="subunit">
    <text evidence="7">Homodimer.</text>
</comment>
<keyword evidence="4 7" id="KW-0653">Protein transport</keyword>